<organism evidence="2 3">
    <name type="scientific">Ancylostoma caninum</name>
    <name type="common">Dog hookworm</name>
    <dbReference type="NCBI Taxonomy" id="29170"/>
    <lineage>
        <taxon>Eukaryota</taxon>
        <taxon>Metazoa</taxon>
        <taxon>Ecdysozoa</taxon>
        <taxon>Nematoda</taxon>
        <taxon>Chromadorea</taxon>
        <taxon>Rhabditida</taxon>
        <taxon>Rhabditina</taxon>
        <taxon>Rhabditomorpha</taxon>
        <taxon>Strongyloidea</taxon>
        <taxon>Ancylostomatidae</taxon>
        <taxon>Ancylostomatinae</taxon>
        <taxon>Ancylostoma</taxon>
    </lineage>
</organism>
<proteinExistence type="predicted"/>
<protein>
    <submittedName>
        <fullName evidence="2">Uncharacterized protein</fullName>
    </submittedName>
</protein>
<dbReference type="Proteomes" id="UP000252519">
    <property type="component" value="Unassembled WGS sequence"/>
</dbReference>
<dbReference type="OrthoDB" id="5862307at2759"/>
<keyword evidence="3" id="KW-1185">Reference proteome</keyword>
<evidence type="ECO:0000313" key="3">
    <source>
        <dbReference type="Proteomes" id="UP000252519"/>
    </source>
</evidence>
<feature type="transmembrane region" description="Helical" evidence="1">
    <location>
        <begin position="21"/>
        <end position="38"/>
    </location>
</feature>
<gene>
    <name evidence="2" type="ORF">ANCCAN_13246</name>
</gene>
<keyword evidence="1" id="KW-0812">Transmembrane</keyword>
<evidence type="ECO:0000256" key="1">
    <source>
        <dbReference type="SAM" id="Phobius"/>
    </source>
</evidence>
<dbReference type="AlphaFoldDB" id="A0A368G8S7"/>
<evidence type="ECO:0000313" key="2">
    <source>
        <dbReference type="EMBL" id="RCN40811.1"/>
    </source>
</evidence>
<reference evidence="2 3" key="1">
    <citation type="submission" date="2014-10" db="EMBL/GenBank/DDBJ databases">
        <title>Draft genome of the hookworm Ancylostoma caninum.</title>
        <authorList>
            <person name="Mitreva M."/>
        </authorList>
    </citation>
    <scope>NUCLEOTIDE SEQUENCE [LARGE SCALE GENOMIC DNA]</scope>
    <source>
        <strain evidence="2 3">Baltimore</strain>
    </source>
</reference>
<comment type="caution">
    <text evidence="2">The sequence shown here is derived from an EMBL/GenBank/DDBJ whole genome shotgun (WGS) entry which is preliminary data.</text>
</comment>
<keyword evidence="1" id="KW-1133">Transmembrane helix</keyword>
<sequence length="53" mass="5956">MRKGHVPSRDETRRQKMVLSITMISVSLVSLPNVAVVLNEWKAVKFGDMTIGE</sequence>
<dbReference type="EMBL" id="JOJR01000265">
    <property type="protein sequence ID" value="RCN40811.1"/>
    <property type="molecule type" value="Genomic_DNA"/>
</dbReference>
<keyword evidence="1" id="KW-0472">Membrane</keyword>
<accession>A0A368G8S7</accession>
<name>A0A368G8S7_ANCCA</name>